<evidence type="ECO:0000259" key="6">
    <source>
        <dbReference type="PROSITE" id="PS51510"/>
    </source>
</evidence>
<dbReference type="Proteomes" id="UP000191056">
    <property type="component" value="Unassembled WGS sequence"/>
</dbReference>
<protein>
    <submittedName>
        <fullName evidence="7">Putative ATP:guanido phosphotransferase</fullName>
        <ecNumber evidence="7">2.7.3.-</ecNumber>
    </submittedName>
</protein>
<dbReference type="InterPro" id="IPR014746">
    <property type="entry name" value="Gln_synth/guanido_kin_cat_dom"/>
</dbReference>
<comment type="caution">
    <text evidence="5">Lacks conserved residue(s) required for the propagation of feature annotation.</text>
</comment>
<dbReference type="Gene3D" id="3.30.590.10">
    <property type="entry name" value="Glutamine synthetase/guanido kinase, catalytic domain"/>
    <property type="match status" value="1"/>
</dbReference>
<dbReference type="EMBL" id="MZGT01000098">
    <property type="protein sequence ID" value="OPJ57414.1"/>
    <property type="molecule type" value="Genomic_DNA"/>
</dbReference>
<dbReference type="GO" id="GO:0046314">
    <property type="term" value="P:phosphocreatine biosynthetic process"/>
    <property type="evidence" value="ECO:0007669"/>
    <property type="project" value="InterPro"/>
</dbReference>
<evidence type="ECO:0000256" key="4">
    <source>
        <dbReference type="ARBA" id="ARBA00022840"/>
    </source>
</evidence>
<dbReference type="PANTHER" id="PTHR11547">
    <property type="entry name" value="ARGININE OR CREATINE KINASE"/>
    <property type="match status" value="1"/>
</dbReference>
<dbReference type="InterPro" id="IPR022414">
    <property type="entry name" value="ATP-guanido_PTrfase_cat"/>
</dbReference>
<comment type="caution">
    <text evidence="7">The sequence shown here is derived from an EMBL/GenBank/DDBJ whole genome shotgun (WGS) entry which is preliminary data.</text>
</comment>
<name>A0A1V4IC32_9CLOT</name>
<dbReference type="PANTHER" id="PTHR11547:SF38">
    <property type="entry name" value="ARGININE KINASE 1-RELATED"/>
    <property type="match status" value="1"/>
</dbReference>
<organism evidence="7 8">
    <name type="scientific">Clostridium chromiireducens</name>
    <dbReference type="NCBI Taxonomy" id="225345"/>
    <lineage>
        <taxon>Bacteria</taxon>
        <taxon>Bacillati</taxon>
        <taxon>Bacillota</taxon>
        <taxon>Clostridia</taxon>
        <taxon>Eubacteriales</taxon>
        <taxon>Clostridiaceae</taxon>
        <taxon>Clostridium</taxon>
    </lineage>
</organism>
<dbReference type="EC" id="2.7.3.-" evidence="7"/>
<dbReference type="GO" id="GO:0005615">
    <property type="term" value="C:extracellular space"/>
    <property type="evidence" value="ECO:0007669"/>
    <property type="project" value="TreeGrafter"/>
</dbReference>
<keyword evidence="8" id="KW-1185">Reference proteome</keyword>
<feature type="binding site" evidence="5">
    <location>
        <begin position="165"/>
        <end position="169"/>
    </location>
    <ligand>
        <name>ATP</name>
        <dbReference type="ChEBI" id="CHEBI:30616"/>
    </ligand>
</feature>
<dbReference type="InterPro" id="IPR023660">
    <property type="entry name" value="Arg_Kinase"/>
</dbReference>
<dbReference type="GO" id="GO:0004111">
    <property type="term" value="F:creatine kinase activity"/>
    <property type="evidence" value="ECO:0007669"/>
    <property type="project" value="InterPro"/>
</dbReference>
<dbReference type="RefSeq" id="WP_079442051.1">
    <property type="nucleotide sequence ID" value="NZ_MZGT01000098.1"/>
</dbReference>
<dbReference type="Pfam" id="PF00217">
    <property type="entry name" value="ATP-gua_Ptrans"/>
    <property type="match status" value="1"/>
</dbReference>
<accession>A0A1V4IC32</accession>
<keyword evidence="2 5" id="KW-0547">Nucleotide-binding</keyword>
<comment type="similarity">
    <text evidence="5">Belongs to the ATP:guanido phosphotransferase family.</text>
</comment>
<keyword evidence="1 5" id="KW-0808">Transferase</keyword>
<dbReference type="STRING" id="225345.CLCHR_44390"/>
<evidence type="ECO:0000256" key="2">
    <source>
        <dbReference type="ARBA" id="ARBA00022741"/>
    </source>
</evidence>
<dbReference type="SUPFAM" id="SSF55931">
    <property type="entry name" value="Glutamine synthetase/guanido kinase"/>
    <property type="match status" value="1"/>
</dbReference>
<feature type="domain" description="Phosphagen kinase C-terminal" evidence="6">
    <location>
        <begin position="14"/>
        <end position="243"/>
    </location>
</feature>
<dbReference type="NCBIfam" id="NF002194">
    <property type="entry name" value="PRK01059.1-4"/>
    <property type="match status" value="1"/>
</dbReference>
<dbReference type="OrthoDB" id="9791353at2"/>
<proteinExistence type="inferred from homology"/>
<dbReference type="PROSITE" id="PS51510">
    <property type="entry name" value="PHOSPHAGEN_KINASE_C"/>
    <property type="match status" value="1"/>
</dbReference>
<evidence type="ECO:0000313" key="7">
    <source>
        <dbReference type="EMBL" id="OPJ57414.1"/>
    </source>
</evidence>
<evidence type="ECO:0000256" key="5">
    <source>
        <dbReference type="PROSITE-ProRule" id="PRU00843"/>
    </source>
</evidence>
<dbReference type="InterPro" id="IPR000749">
    <property type="entry name" value="ATP-guanido_PTrfase"/>
</dbReference>
<gene>
    <name evidence="7" type="ORF">CLCHR_44390</name>
</gene>
<dbReference type="GO" id="GO:0005524">
    <property type="term" value="F:ATP binding"/>
    <property type="evidence" value="ECO:0007669"/>
    <property type="project" value="UniProtKB-UniRule"/>
</dbReference>
<feature type="binding site" evidence="5">
    <location>
        <begin position="17"/>
        <end position="21"/>
    </location>
    <ligand>
        <name>ATP</name>
        <dbReference type="ChEBI" id="CHEBI:30616"/>
    </ligand>
</feature>
<evidence type="ECO:0000256" key="1">
    <source>
        <dbReference type="ARBA" id="ARBA00022679"/>
    </source>
</evidence>
<dbReference type="AlphaFoldDB" id="A0A1V4IC32"/>
<dbReference type="CDD" id="cd07930">
    <property type="entry name" value="bacterial_phosphagen_kinase"/>
    <property type="match status" value="1"/>
</dbReference>
<sequence>MNSWTDNKDEDNGIVLSSKILLARNFSDLPFPNKLNYIKGRDNGKNIYNVLKDELIDEEITLHEIWNTKEDFSKHYLEKDLISEELLKNSDKGSFIINKEETLSIMVNARDHINLQYVSQGLNLEEAFKIATNVDDKIEKNFDYAFDETLGYLTTSPENIGTGLKASVILHLPALAMSEEIKNVSKSIGKIGLTIKSIYLDGTKGYGNLYRVSNKTTLGLSEENIINKLKEAVLDLIGEENKFREILLNKCRYELEDRVYRAYGILKSAILLDPKETIDLLSSVRLGSELSLIDVEKNKLDKLFILANNSSLQNHLGRSLDEKESKYERAKIVKEILT</sequence>
<evidence type="ECO:0000313" key="8">
    <source>
        <dbReference type="Proteomes" id="UP000191056"/>
    </source>
</evidence>
<reference evidence="7 8" key="1">
    <citation type="submission" date="2017-03" db="EMBL/GenBank/DDBJ databases">
        <title>Genome sequence of Clostridium chromiireducens DSM 23318.</title>
        <authorList>
            <person name="Poehlein A."/>
            <person name="Daniel R."/>
        </authorList>
    </citation>
    <scope>NUCLEOTIDE SEQUENCE [LARGE SCALE GENOMIC DNA]</scope>
    <source>
        <strain evidence="7 8">DSM 23318</strain>
    </source>
</reference>
<keyword evidence="4 5" id="KW-0067">ATP-binding</keyword>
<evidence type="ECO:0000256" key="3">
    <source>
        <dbReference type="ARBA" id="ARBA00022777"/>
    </source>
</evidence>
<keyword evidence="3 5" id="KW-0418">Kinase</keyword>
<feature type="binding site" evidence="5">
    <location>
        <begin position="196"/>
        <end position="201"/>
    </location>
    <ligand>
        <name>ATP</name>
        <dbReference type="ChEBI" id="CHEBI:30616"/>
    </ligand>
</feature>